<accession>A0ABD3N8U7</accession>
<dbReference type="Pfam" id="PF13383">
    <property type="entry name" value="Methyltransf_22"/>
    <property type="match status" value="1"/>
</dbReference>
<gene>
    <name evidence="3" type="ORF">ACHAWU_005599</name>
</gene>
<feature type="domain" description="Methyltransferase" evidence="2">
    <location>
        <begin position="92"/>
        <end position="378"/>
    </location>
</feature>
<keyword evidence="1" id="KW-0472">Membrane</keyword>
<dbReference type="InterPro" id="IPR025714">
    <property type="entry name" value="Methyltranfer_dom"/>
</dbReference>
<sequence length="388" mass="44607">MSTPDDYSYAPYRSRYSAEESSNAVYEKDQRHRLWLGRRRRVKRLLLSVAFIVVVGVVTRVYEFFGGIRVGSHSLIGRWEIKTKPEQGYYKANTDSFGFFDRISDHDWDKMKQETITLIGMQDATTRTTSDLLSEGGANINSKLWWDDNWKVSSINFTCTNKFRIGGYWLCDPMRIMAFAAERAERSKPTERRKKRKGKTADQKECIVYVSGGRDVEFANHLLDYLIARKFEQHIDQEEDDLLGCEVHIFAPSMQELVEPRDGLFLHKWGFRPSNKESMGIAADSITAVAFKTIKDTVAELQHSGRISVLALDCESCEWDIYSDILALDEPIQQVLMQMHGTPFVANELFLAMQQAGYVIFHREPSSDGEIYDYSWLKLAPSFFDGST</sequence>
<organism evidence="3 4">
    <name type="scientific">Discostella pseudostelligera</name>
    <dbReference type="NCBI Taxonomy" id="259834"/>
    <lineage>
        <taxon>Eukaryota</taxon>
        <taxon>Sar</taxon>
        <taxon>Stramenopiles</taxon>
        <taxon>Ochrophyta</taxon>
        <taxon>Bacillariophyta</taxon>
        <taxon>Coscinodiscophyceae</taxon>
        <taxon>Thalassiosirophycidae</taxon>
        <taxon>Stephanodiscales</taxon>
        <taxon>Stephanodiscaceae</taxon>
        <taxon>Discostella</taxon>
    </lineage>
</organism>
<feature type="transmembrane region" description="Helical" evidence="1">
    <location>
        <begin position="45"/>
        <end position="65"/>
    </location>
</feature>
<dbReference type="PANTHER" id="PTHR32026:SF10">
    <property type="entry name" value="METHYLTRANSFERASE-LIKE PROTEIN 24-RELATED"/>
    <property type="match status" value="1"/>
</dbReference>
<proteinExistence type="predicted"/>
<name>A0ABD3N8U7_9STRA</name>
<dbReference type="InterPro" id="IPR026913">
    <property type="entry name" value="METTL24"/>
</dbReference>
<keyword evidence="4" id="KW-1185">Reference proteome</keyword>
<dbReference type="PANTHER" id="PTHR32026">
    <property type="entry name" value="METHYLTRANSFERASE-LIKE PROTEIN 24"/>
    <property type="match status" value="1"/>
</dbReference>
<keyword evidence="1" id="KW-0812">Transmembrane</keyword>
<evidence type="ECO:0000259" key="2">
    <source>
        <dbReference type="Pfam" id="PF13383"/>
    </source>
</evidence>
<evidence type="ECO:0000313" key="4">
    <source>
        <dbReference type="Proteomes" id="UP001530293"/>
    </source>
</evidence>
<evidence type="ECO:0000256" key="1">
    <source>
        <dbReference type="SAM" id="Phobius"/>
    </source>
</evidence>
<keyword evidence="1" id="KW-1133">Transmembrane helix</keyword>
<comment type="caution">
    <text evidence="3">The sequence shown here is derived from an EMBL/GenBank/DDBJ whole genome shotgun (WGS) entry which is preliminary data.</text>
</comment>
<dbReference type="EMBL" id="JALLBG020000011">
    <property type="protein sequence ID" value="KAL3772422.1"/>
    <property type="molecule type" value="Genomic_DNA"/>
</dbReference>
<evidence type="ECO:0000313" key="3">
    <source>
        <dbReference type="EMBL" id="KAL3772422.1"/>
    </source>
</evidence>
<protein>
    <recommendedName>
        <fullName evidence="2">Methyltransferase domain-containing protein</fullName>
    </recommendedName>
</protein>
<dbReference type="AlphaFoldDB" id="A0ABD3N8U7"/>
<dbReference type="Proteomes" id="UP001530293">
    <property type="component" value="Unassembled WGS sequence"/>
</dbReference>
<reference evidence="3 4" key="1">
    <citation type="submission" date="2024-10" db="EMBL/GenBank/DDBJ databases">
        <title>Updated reference genomes for cyclostephanoid diatoms.</title>
        <authorList>
            <person name="Roberts W.R."/>
            <person name="Alverson A.J."/>
        </authorList>
    </citation>
    <scope>NUCLEOTIDE SEQUENCE [LARGE SCALE GENOMIC DNA]</scope>
    <source>
        <strain evidence="3 4">AJA232-27</strain>
    </source>
</reference>